<reference evidence="1" key="1">
    <citation type="submission" date="2022-06" db="EMBL/GenBank/DDBJ databases">
        <title>Solitalea sp. MAHUQ-68 isolated from rhizospheric soil.</title>
        <authorList>
            <person name="Huq M.A."/>
        </authorList>
    </citation>
    <scope>NUCLEOTIDE SEQUENCE</scope>
    <source>
        <strain evidence="1">MAHUQ-68</strain>
    </source>
</reference>
<accession>A0A9X2F095</accession>
<dbReference type="RefSeq" id="WP_252585987.1">
    <property type="nucleotide sequence ID" value="NZ_JAMWYS010000009.1"/>
</dbReference>
<gene>
    <name evidence="1" type="ORF">NF867_02605</name>
</gene>
<evidence type="ECO:0000313" key="1">
    <source>
        <dbReference type="EMBL" id="MCO4291750.1"/>
    </source>
</evidence>
<name>A0A9X2F095_9SPHI</name>
<dbReference type="Proteomes" id="UP001155182">
    <property type="component" value="Unassembled WGS sequence"/>
</dbReference>
<sequence>MKNIIGVLITSLILFSSCGKGNESDGFEKSVADVIWYGDPAADGAGLWLKIKEANYKVTNEDNIAAKYKVNKTKVLVEFIKVGEVTYYTMAGPFKAEGVKVVRFIEF</sequence>
<dbReference type="PROSITE" id="PS51257">
    <property type="entry name" value="PROKAR_LIPOPROTEIN"/>
    <property type="match status" value="1"/>
</dbReference>
<evidence type="ECO:0000313" key="2">
    <source>
        <dbReference type="Proteomes" id="UP001155182"/>
    </source>
</evidence>
<dbReference type="EMBL" id="JAMWYS010000009">
    <property type="protein sequence ID" value="MCO4291750.1"/>
    <property type="molecule type" value="Genomic_DNA"/>
</dbReference>
<dbReference type="AlphaFoldDB" id="A0A9X2F095"/>
<organism evidence="1 2">
    <name type="scientific">Solitalea agri</name>
    <dbReference type="NCBI Taxonomy" id="2953739"/>
    <lineage>
        <taxon>Bacteria</taxon>
        <taxon>Pseudomonadati</taxon>
        <taxon>Bacteroidota</taxon>
        <taxon>Sphingobacteriia</taxon>
        <taxon>Sphingobacteriales</taxon>
        <taxon>Sphingobacteriaceae</taxon>
        <taxon>Solitalea</taxon>
    </lineage>
</organism>
<proteinExistence type="predicted"/>
<comment type="caution">
    <text evidence="1">The sequence shown here is derived from an EMBL/GenBank/DDBJ whole genome shotgun (WGS) entry which is preliminary data.</text>
</comment>
<keyword evidence="2" id="KW-1185">Reference proteome</keyword>
<protein>
    <submittedName>
        <fullName evidence="1">Uncharacterized protein</fullName>
    </submittedName>
</protein>